<evidence type="ECO:0000313" key="1">
    <source>
        <dbReference type="EMBL" id="KAH7307774.1"/>
    </source>
</evidence>
<comment type="caution">
    <text evidence="1">The sequence shown here is derived from an EMBL/GenBank/DDBJ whole genome shotgun (WGS) entry which is preliminary data.</text>
</comment>
<sequence length="96" mass="11177">MGFLRVTVISRLTEFVPSPYISAFRNVRNLFSVKGAAYERRYGYSIVQNVIILVWRILKVIMKSDAKAFPSSMNLFSCAVIYTPVCRHLERTMDWH</sequence>
<reference evidence="1" key="1">
    <citation type="submission" date="2021-08" db="EMBL/GenBank/DDBJ databases">
        <title>WGS assembly of Ceratopteris richardii.</title>
        <authorList>
            <person name="Marchant D.B."/>
            <person name="Chen G."/>
            <person name="Jenkins J."/>
            <person name="Shu S."/>
            <person name="Leebens-Mack J."/>
            <person name="Grimwood J."/>
            <person name="Schmutz J."/>
            <person name="Soltis P."/>
            <person name="Soltis D."/>
            <person name="Chen Z.-H."/>
        </authorList>
    </citation>
    <scope>NUCLEOTIDE SEQUENCE</scope>
    <source>
        <strain evidence="1">Whitten #5841</strain>
        <tissue evidence="1">Leaf</tissue>
    </source>
</reference>
<protein>
    <submittedName>
        <fullName evidence="1">Uncharacterized protein</fullName>
    </submittedName>
</protein>
<dbReference type="AlphaFoldDB" id="A0A8T2S9X0"/>
<dbReference type="EMBL" id="CM035427">
    <property type="protein sequence ID" value="KAH7307774.1"/>
    <property type="molecule type" value="Genomic_DNA"/>
</dbReference>
<gene>
    <name evidence="1" type="ORF">KP509_22G077100</name>
</gene>
<organism evidence="1 2">
    <name type="scientific">Ceratopteris richardii</name>
    <name type="common">Triangle waterfern</name>
    <dbReference type="NCBI Taxonomy" id="49495"/>
    <lineage>
        <taxon>Eukaryota</taxon>
        <taxon>Viridiplantae</taxon>
        <taxon>Streptophyta</taxon>
        <taxon>Embryophyta</taxon>
        <taxon>Tracheophyta</taxon>
        <taxon>Polypodiopsida</taxon>
        <taxon>Polypodiidae</taxon>
        <taxon>Polypodiales</taxon>
        <taxon>Pteridineae</taxon>
        <taxon>Pteridaceae</taxon>
        <taxon>Parkerioideae</taxon>
        <taxon>Ceratopteris</taxon>
    </lineage>
</organism>
<accession>A0A8T2S9X0</accession>
<keyword evidence="2" id="KW-1185">Reference proteome</keyword>
<evidence type="ECO:0000313" key="2">
    <source>
        <dbReference type="Proteomes" id="UP000825935"/>
    </source>
</evidence>
<name>A0A8T2S9X0_CERRI</name>
<dbReference type="Proteomes" id="UP000825935">
    <property type="component" value="Chromosome 22"/>
</dbReference>
<proteinExistence type="predicted"/>